<reference evidence="4 5" key="1">
    <citation type="submission" date="2018-08" db="EMBL/GenBank/DDBJ databases">
        <title>Henriciella mobilis sp. nov., isolated from seawater.</title>
        <authorList>
            <person name="Cheng H."/>
            <person name="Wu Y.-H."/>
            <person name="Xu X.-W."/>
            <person name="Guo L.-L."/>
        </authorList>
    </citation>
    <scope>NUCLEOTIDE SEQUENCE [LARGE SCALE GENOMIC DNA]</scope>
    <source>
        <strain evidence="4 5">JN25</strain>
    </source>
</reference>
<dbReference type="Proteomes" id="UP000266385">
    <property type="component" value="Unassembled WGS sequence"/>
</dbReference>
<keyword evidence="3" id="KW-0732">Signal</keyword>
<comment type="similarity">
    <text evidence="1">Belongs to the peptidase S13 family.</text>
</comment>
<dbReference type="GO" id="GO:0006508">
    <property type="term" value="P:proteolysis"/>
    <property type="evidence" value="ECO:0007669"/>
    <property type="project" value="InterPro"/>
</dbReference>
<evidence type="ECO:0000256" key="1">
    <source>
        <dbReference type="ARBA" id="ARBA00006096"/>
    </source>
</evidence>
<proteinExistence type="inferred from homology"/>
<dbReference type="SUPFAM" id="SSF56601">
    <property type="entry name" value="beta-lactamase/transpeptidase-like"/>
    <property type="match status" value="1"/>
</dbReference>
<comment type="caution">
    <text evidence="4">The sequence shown here is derived from an EMBL/GenBank/DDBJ whole genome shotgun (WGS) entry which is preliminary data.</text>
</comment>
<feature type="signal peptide" evidence="3">
    <location>
        <begin position="1"/>
        <end position="30"/>
    </location>
</feature>
<dbReference type="GO" id="GO:0009002">
    <property type="term" value="F:serine-type D-Ala-D-Ala carboxypeptidase activity"/>
    <property type="evidence" value="ECO:0007669"/>
    <property type="project" value="UniProtKB-EC"/>
</dbReference>
<dbReference type="Pfam" id="PF02113">
    <property type="entry name" value="Peptidase_S13"/>
    <property type="match status" value="1"/>
</dbReference>
<gene>
    <name evidence="4" type="primary">dacB</name>
    <name evidence="4" type="ORF">D1223_12625</name>
</gene>
<sequence>MVSQIMQAAALAVRSWLIISTLATCAAANAQTAVDDRLLIDVDGGRWGISVRAVDGSAELTANGNQRFMPASTLKLVTTAAALHFLGDFENGGWPRGTALLIKQGPDAPLPSLILRGSGDATLSDDEACETSCLSQFVDAVQAQGIARVQDIIIDDSLFQKSYWPSGWAQDDLRFAFGAAVSALTVDDATAHATIAPGTQIDTPPILTWLDLPAFDVDVSQAHTVLHGFDLDFLKRPGSRWAEIKGTIGLHTGRVPLRFGLDDPSIYAGELFRKRLAESGVLVEGKILRSEEAPVRTDSSLPPRLLFQHPAPDPIKTMGEILHESNNLHSEVLLHHVSLTLRDRTSESGLRLLEHLLIESGADQHDFNIADGSGLSSYNRITPDAMTELLVWATRQPWYESWSGLLAANGKDGTLEYRLPRGVQEGAVRAKSGTMFGVDGLAGYFRSESGRDYAFTIFLNDSAMSHAEARERIDALLRSLIETL</sequence>
<dbReference type="OrthoDB" id="5372081at2"/>
<protein>
    <submittedName>
        <fullName evidence="4">D-alanyl-D-alanine carboxypeptidase/D-alanyl-D-alanine-endopeptidase</fullName>
        <ecNumber evidence="4">3.4.16.4</ecNumber>
    </submittedName>
</protein>
<dbReference type="Gene3D" id="3.40.710.10">
    <property type="entry name" value="DD-peptidase/beta-lactamase superfamily"/>
    <property type="match status" value="2"/>
</dbReference>
<dbReference type="NCBIfam" id="TIGR00666">
    <property type="entry name" value="PBP4"/>
    <property type="match status" value="1"/>
</dbReference>
<dbReference type="InterPro" id="IPR000667">
    <property type="entry name" value="Peptidase_S13"/>
</dbReference>
<dbReference type="RefSeq" id="WP_119376775.1">
    <property type="nucleotide sequence ID" value="NZ_QWFX01000013.1"/>
</dbReference>
<dbReference type="Gene3D" id="3.50.80.20">
    <property type="entry name" value="D-Ala-D-Ala carboxypeptidase C, peptidase S13"/>
    <property type="match status" value="1"/>
</dbReference>
<keyword evidence="4" id="KW-0121">Carboxypeptidase</keyword>
<keyword evidence="5" id="KW-1185">Reference proteome</keyword>
<dbReference type="PANTHER" id="PTHR30023:SF0">
    <property type="entry name" value="PENICILLIN-SENSITIVE CARBOXYPEPTIDASE A"/>
    <property type="match status" value="1"/>
</dbReference>
<dbReference type="InterPro" id="IPR012338">
    <property type="entry name" value="Beta-lactam/transpept-like"/>
</dbReference>
<evidence type="ECO:0000256" key="2">
    <source>
        <dbReference type="ARBA" id="ARBA00022801"/>
    </source>
</evidence>
<feature type="chain" id="PRO_5017382696" evidence="3">
    <location>
        <begin position="31"/>
        <end position="484"/>
    </location>
</feature>
<name>A0A399R9X8_9PROT</name>
<evidence type="ECO:0000256" key="3">
    <source>
        <dbReference type="SAM" id="SignalP"/>
    </source>
</evidence>
<accession>A0A399R9X8</accession>
<evidence type="ECO:0000313" key="5">
    <source>
        <dbReference type="Proteomes" id="UP000266385"/>
    </source>
</evidence>
<dbReference type="PRINTS" id="PR00922">
    <property type="entry name" value="DADACBPTASE3"/>
</dbReference>
<organism evidence="4 5">
    <name type="scientific">Henriciella mobilis</name>
    <dbReference type="NCBI Taxonomy" id="2305467"/>
    <lineage>
        <taxon>Bacteria</taxon>
        <taxon>Pseudomonadati</taxon>
        <taxon>Pseudomonadota</taxon>
        <taxon>Alphaproteobacteria</taxon>
        <taxon>Hyphomonadales</taxon>
        <taxon>Hyphomonadaceae</taxon>
        <taxon>Henriciella</taxon>
    </lineage>
</organism>
<keyword evidence="2 4" id="KW-0378">Hydrolase</keyword>
<dbReference type="EMBL" id="QWFX01000013">
    <property type="protein sequence ID" value="RIJ28240.1"/>
    <property type="molecule type" value="Genomic_DNA"/>
</dbReference>
<keyword evidence="4" id="KW-0645">Protease</keyword>
<evidence type="ECO:0000313" key="4">
    <source>
        <dbReference type="EMBL" id="RIJ28240.1"/>
    </source>
</evidence>
<dbReference type="GO" id="GO:0000270">
    <property type="term" value="P:peptidoglycan metabolic process"/>
    <property type="evidence" value="ECO:0007669"/>
    <property type="project" value="TreeGrafter"/>
</dbReference>
<dbReference type="EC" id="3.4.16.4" evidence="4"/>
<dbReference type="PANTHER" id="PTHR30023">
    <property type="entry name" value="D-ALANYL-D-ALANINE CARBOXYPEPTIDASE"/>
    <property type="match status" value="1"/>
</dbReference>
<dbReference type="AlphaFoldDB" id="A0A399R9X8"/>